<dbReference type="GO" id="GO:0061617">
    <property type="term" value="C:MICOS complex"/>
    <property type="evidence" value="ECO:0007669"/>
    <property type="project" value="TreeGrafter"/>
</dbReference>
<dbReference type="InterPro" id="IPR052632">
    <property type="entry name" value="MICOS_subunit_Mic19"/>
</dbReference>
<dbReference type="EMBL" id="RCHS01003996">
    <property type="protein sequence ID" value="RMX38483.1"/>
    <property type="molecule type" value="Genomic_DNA"/>
</dbReference>
<dbReference type="Proteomes" id="UP000275408">
    <property type="component" value="Unassembled WGS sequence"/>
</dbReference>
<reference evidence="3 4" key="1">
    <citation type="journal article" date="2018" name="Sci. Rep.">
        <title>Comparative analysis of the Pocillopora damicornis genome highlights role of immune system in coral evolution.</title>
        <authorList>
            <person name="Cunning R."/>
            <person name="Bay R.A."/>
            <person name="Gillette P."/>
            <person name="Baker A.C."/>
            <person name="Traylor-Knowles N."/>
        </authorList>
    </citation>
    <scope>NUCLEOTIDE SEQUENCE [LARGE SCALE GENOMIC DNA]</scope>
    <source>
        <strain evidence="3">RSMAS</strain>
        <tissue evidence="3">Whole animal</tissue>
    </source>
</reference>
<sequence length="230" mass="26844">MGNSESTKRLTVERSEEEGTPGIVKISERVIRRLRGEIDLPLKGDEDVTQDDINTIWKELQHEKVRMKHQEEHLQEILQNAFDEGRQVEAKRVRENRGRLGDKDVQEIDNHWRKLLEEKEAESKTKEHRLLEKLTTLEKQISEKEEVTLENFNQAVEEAKQKFSVPTKVIACQHLKNEVLNCYKQNPNQALKCSQKVRDFINCVEQSQLENTQSRKPVAIAPHDAKPCFE</sequence>
<dbReference type="PROSITE" id="PS51808">
    <property type="entry name" value="CHCH"/>
    <property type="match status" value="1"/>
</dbReference>
<evidence type="ECO:0008006" key="5">
    <source>
        <dbReference type="Google" id="ProtNLM"/>
    </source>
</evidence>
<dbReference type="PANTHER" id="PTHR21588:SF18">
    <property type="entry name" value="MICOS COMPLEX SUBUNIT MIC19"/>
    <property type="match status" value="1"/>
</dbReference>
<organism evidence="3 4">
    <name type="scientific">Pocillopora damicornis</name>
    <name type="common">Cauliflower coral</name>
    <name type="synonym">Millepora damicornis</name>
    <dbReference type="NCBI Taxonomy" id="46731"/>
    <lineage>
        <taxon>Eukaryota</taxon>
        <taxon>Metazoa</taxon>
        <taxon>Cnidaria</taxon>
        <taxon>Anthozoa</taxon>
        <taxon>Hexacorallia</taxon>
        <taxon>Scleractinia</taxon>
        <taxon>Astrocoeniina</taxon>
        <taxon>Pocilloporidae</taxon>
        <taxon>Pocillopora</taxon>
    </lineage>
</organism>
<keyword evidence="1" id="KW-0175">Coiled coil</keyword>
<dbReference type="GO" id="GO:0007007">
    <property type="term" value="P:inner mitochondrial membrane organization"/>
    <property type="evidence" value="ECO:0007669"/>
    <property type="project" value="TreeGrafter"/>
</dbReference>
<evidence type="ECO:0000313" key="4">
    <source>
        <dbReference type="Proteomes" id="UP000275408"/>
    </source>
</evidence>
<accession>A0A3M6TAV6</accession>
<keyword evidence="4" id="KW-1185">Reference proteome</keyword>
<evidence type="ECO:0000256" key="2">
    <source>
        <dbReference type="SAM" id="MobiDB-lite"/>
    </source>
</evidence>
<evidence type="ECO:0000256" key="1">
    <source>
        <dbReference type="SAM" id="Coils"/>
    </source>
</evidence>
<dbReference type="OrthoDB" id="70030at2759"/>
<dbReference type="OMA" id="DINTIWK"/>
<dbReference type="AlphaFoldDB" id="A0A3M6TAV6"/>
<dbReference type="PANTHER" id="PTHR21588">
    <property type="entry name" value="COILED-COIL-HELIX-COILED-COIL-HELIX DOMAIN CONTAINING 6"/>
    <property type="match status" value="1"/>
</dbReference>
<feature type="compositionally biased region" description="Basic and acidic residues" evidence="2">
    <location>
        <begin position="1"/>
        <end position="14"/>
    </location>
</feature>
<name>A0A3M6TAV6_POCDA</name>
<gene>
    <name evidence="3" type="ORF">pdam_00016774</name>
</gene>
<dbReference type="STRING" id="46731.A0A3M6TAV6"/>
<proteinExistence type="predicted"/>
<feature type="coiled-coil region" evidence="1">
    <location>
        <begin position="127"/>
        <end position="162"/>
    </location>
</feature>
<comment type="caution">
    <text evidence="3">The sequence shown here is derived from an EMBL/GenBank/DDBJ whole genome shotgun (WGS) entry which is preliminary data.</text>
</comment>
<feature type="region of interest" description="Disordered" evidence="2">
    <location>
        <begin position="1"/>
        <end position="21"/>
    </location>
</feature>
<protein>
    <recommendedName>
        <fullName evidence="5">MICOS complex subunit MIC19</fullName>
    </recommendedName>
</protein>
<evidence type="ECO:0000313" key="3">
    <source>
        <dbReference type="EMBL" id="RMX38483.1"/>
    </source>
</evidence>